<gene>
    <name evidence="2" type="ORF">IQ35_02235</name>
</gene>
<evidence type="ECO:0000313" key="3">
    <source>
        <dbReference type="Proteomes" id="UP000316624"/>
    </source>
</evidence>
<dbReference type="EMBL" id="VLKK01000007">
    <property type="protein sequence ID" value="TWH93328.1"/>
    <property type="molecule type" value="Genomic_DNA"/>
</dbReference>
<dbReference type="Gene3D" id="2.60.40.2250">
    <property type="match status" value="1"/>
</dbReference>
<dbReference type="Proteomes" id="UP000316624">
    <property type="component" value="Unassembled WGS sequence"/>
</dbReference>
<evidence type="ECO:0000313" key="2">
    <source>
        <dbReference type="EMBL" id="TWH93328.1"/>
    </source>
</evidence>
<feature type="domain" description="Transglutaminase-like" evidence="1">
    <location>
        <begin position="159"/>
        <end position="219"/>
    </location>
</feature>
<dbReference type="Gene3D" id="3.10.620.30">
    <property type="match status" value="1"/>
</dbReference>
<dbReference type="AlphaFoldDB" id="A0A562KD29"/>
<dbReference type="SMART" id="SM00460">
    <property type="entry name" value="TGc"/>
    <property type="match status" value="1"/>
</dbReference>
<organism evidence="2 3">
    <name type="scientific">Sphingobium wenxiniae (strain DSM 21828 / CGMCC 1.7748 / JZ-1)</name>
    <dbReference type="NCBI Taxonomy" id="595605"/>
    <lineage>
        <taxon>Bacteria</taxon>
        <taxon>Pseudomonadati</taxon>
        <taxon>Pseudomonadota</taxon>
        <taxon>Alphaproteobacteria</taxon>
        <taxon>Sphingomonadales</taxon>
        <taxon>Sphingomonadaceae</taxon>
        <taxon>Sphingobium</taxon>
    </lineage>
</organism>
<proteinExistence type="predicted"/>
<protein>
    <submittedName>
        <fullName evidence="2">Transglutaminase superfamily protein</fullName>
    </submittedName>
</protein>
<dbReference type="PANTHER" id="PTHR33490">
    <property type="entry name" value="BLR5614 PROTEIN-RELATED"/>
    <property type="match status" value="1"/>
</dbReference>
<dbReference type="PANTHER" id="PTHR33490:SF12">
    <property type="entry name" value="BLL5557 PROTEIN"/>
    <property type="match status" value="1"/>
</dbReference>
<dbReference type="Pfam" id="PF01841">
    <property type="entry name" value="Transglut_core"/>
    <property type="match status" value="1"/>
</dbReference>
<comment type="caution">
    <text evidence="2">The sequence shown here is derived from an EMBL/GenBank/DDBJ whole genome shotgun (WGS) entry which is preliminary data.</text>
</comment>
<dbReference type="SUPFAM" id="SSF54001">
    <property type="entry name" value="Cysteine proteinases"/>
    <property type="match status" value="1"/>
</dbReference>
<dbReference type="InterPro" id="IPR038765">
    <property type="entry name" value="Papain-like_cys_pep_sf"/>
</dbReference>
<dbReference type="InterPro" id="IPR002931">
    <property type="entry name" value="Transglutaminase-like"/>
</dbReference>
<evidence type="ECO:0000259" key="1">
    <source>
        <dbReference type="SMART" id="SM00460"/>
    </source>
</evidence>
<sequence>MRLEIETVLDYDFAGSADVLLALEAAEMHDQHVLEQSLMVEGAGPVSTLGGGSAVGRRAWTRAGGGRMTLRYHAAVEVERIAPDLSGLRKSPLPDLPESVLPFIWPSRYCEADRFGGFVEGHFPGLEGGVLVQALVQWVRDNLRYVSGSSDATTSAVDSFVTQQGVCRDYAHLTAALIRACDIPARLVSVYALDLDPPDFHAVVEVWLDGAWHLVDATGLAPIETMVRIAVGRDATDIAFMTVFGSAVLNRQAIRVKRL</sequence>
<dbReference type="RefSeq" id="WP_021244619.1">
    <property type="nucleotide sequence ID" value="NZ_JACIIY010000006.1"/>
</dbReference>
<keyword evidence="3" id="KW-1185">Reference proteome</keyword>
<reference evidence="2 3" key="1">
    <citation type="journal article" date="2015" name="Stand. Genomic Sci.">
        <title>Genomic Encyclopedia of Bacterial and Archaeal Type Strains, Phase III: the genomes of soil and plant-associated and newly described type strains.</title>
        <authorList>
            <person name="Whitman W.B."/>
            <person name="Woyke T."/>
            <person name="Klenk H.P."/>
            <person name="Zhou Y."/>
            <person name="Lilburn T.G."/>
            <person name="Beck B.J."/>
            <person name="De Vos P."/>
            <person name="Vandamme P."/>
            <person name="Eisen J.A."/>
            <person name="Garrity G."/>
            <person name="Hugenholtz P."/>
            <person name="Kyrpides N.C."/>
        </authorList>
    </citation>
    <scope>NUCLEOTIDE SEQUENCE [LARGE SCALE GENOMIC DNA]</scope>
    <source>
        <strain evidence="2 3">CGMCC 1.7748</strain>
    </source>
</reference>
<accession>A0A562KD29</accession>
<name>A0A562KD29_SPHWJ</name>